<dbReference type="SUPFAM" id="SSF52374">
    <property type="entry name" value="Nucleotidylyl transferase"/>
    <property type="match status" value="1"/>
</dbReference>
<dbReference type="EMBL" id="APCN01000311">
    <property type="status" value="NOT_ANNOTATED_CDS"/>
    <property type="molecule type" value="Genomic_DNA"/>
</dbReference>
<dbReference type="InterPro" id="IPR020751">
    <property type="entry name" value="aa-tRNA-synth_I_codon-bd_sub2"/>
</dbReference>
<evidence type="ECO:0000256" key="4">
    <source>
        <dbReference type="ARBA" id="ARBA00022598"/>
    </source>
</evidence>
<keyword evidence="4" id="KW-0436">Ligase</keyword>
<dbReference type="HAMAP" id="MF_00022">
    <property type="entry name" value="Glu_tRNA_synth_type1"/>
    <property type="match status" value="1"/>
</dbReference>
<dbReference type="InterPro" id="IPR001412">
    <property type="entry name" value="aa-tRNA-synth_I_CS"/>
</dbReference>
<keyword evidence="5" id="KW-0547">Nucleotide-binding</keyword>
<accession>A0A182HSN8</accession>
<organism evidence="19 20">
    <name type="scientific">Anopheles arabiensis</name>
    <name type="common">Mosquito</name>
    <dbReference type="NCBI Taxonomy" id="7173"/>
    <lineage>
        <taxon>Eukaryota</taxon>
        <taxon>Metazoa</taxon>
        <taxon>Ecdysozoa</taxon>
        <taxon>Arthropoda</taxon>
        <taxon>Hexapoda</taxon>
        <taxon>Insecta</taxon>
        <taxon>Pterygota</taxon>
        <taxon>Neoptera</taxon>
        <taxon>Endopterygota</taxon>
        <taxon>Diptera</taxon>
        <taxon>Nematocera</taxon>
        <taxon>Culicoidea</taxon>
        <taxon>Culicidae</taxon>
        <taxon>Anophelinae</taxon>
        <taxon>Anopheles</taxon>
    </lineage>
</organism>
<evidence type="ECO:0000256" key="3">
    <source>
        <dbReference type="ARBA" id="ARBA00012835"/>
    </source>
</evidence>
<dbReference type="AlphaFoldDB" id="A0A182HSN8"/>
<evidence type="ECO:0000256" key="9">
    <source>
        <dbReference type="ARBA" id="ARBA00030865"/>
    </source>
</evidence>
<dbReference type="PRINTS" id="PR00987">
    <property type="entry name" value="TRNASYNTHGLU"/>
</dbReference>
<evidence type="ECO:0000313" key="19">
    <source>
        <dbReference type="EnsemblMetazoa" id="AARA004294-PA"/>
    </source>
</evidence>
<dbReference type="GO" id="GO:0000049">
    <property type="term" value="F:tRNA binding"/>
    <property type="evidence" value="ECO:0007669"/>
    <property type="project" value="InterPro"/>
</dbReference>
<dbReference type="GO" id="GO:0050561">
    <property type="term" value="F:glutamate-tRNA(Gln) ligase activity"/>
    <property type="evidence" value="ECO:0007669"/>
    <property type="project" value="UniProtKB-EC"/>
</dbReference>
<dbReference type="InterPro" id="IPR049940">
    <property type="entry name" value="GluQ/Sye"/>
</dbReference>
<evidence type="ECO:0000256" key="8">
    <source>
        <dbReference type="ARBA" id="ARBA00023146"/>
    </source>
</evidence>
<proteinExistence type="inferred from homology"/>
<evidence type="ECO:0000256" key="15">
    <source>
        <dbReference type="ARBA" id="ARBA00047479"/>
    </source>
</evidence>
<dbReference type="EC" id="6.1.1.17" evidence="3"/>
<dbReference type="VEuPathDB" id="VectorBase:AARA21_015053"/>
<evidence type="ECO:0000256" key="1">
    <source>
        <dbReference type="ARBA" id="ARBA00004173"/>
    </source>
</evidence>
<dbReference type="Gene3D" id="3.40.50.620">
    <property type="entry name" value="HUPs"/>
    <property type="match status" value="1"/>
</dbReference>
<reference evidence="19" key="1">
    <citation type="submission" date="2022-08" db="UniProtKB">
        <authorList>
            <consortium name="EnsemblMetazoa"/>
        </authorList>
    </citation>
    <scope>IDENTIFICATION</scope>
    <source>
        <strain evidence="19">Dongola</strain>
    </source>
</reference>
<comment type="catalytic activity">
    <reaction evidence="16">
        <text>tRNA(Gln) + L-glutamate + ATP = L-glutamyl-tRNA(Gln) + AMP + diphosphate</text>
        <dbReference type="Rhea" id="RHEA:64612"/>
        <dbReference type="Rhea" id="RHEA-COMP:9662"/>
        <dbReference type="Rhea" id="RHEA-COMP:9684"/>
        <dbReference type="ChEBI" id="CHEBI:29985"/>
        <dbReference type="ChEBI" id="CHEBI:30616"/>
        <dbReference type="ChEBI" id="CHEBI:33019"/>
        <dbReference type="ChEBI" id="CHEBI:78442"/>
        <dbReference type="ChEBI" id="CHEBI:78520"/>
        <dbReference type="ChEBI" id="CHEBI:456215"/>
    </reaction>
    <physiologicalReaction direction="left-to-right" evidence="16">
        <dbReference type="Rhea" id="RHEA:64613"/>
    </physiologicalReaction>
</comment>
<dbReference type="Pfam" id="PF19269">
    <property type="entry name" value="Anticodon_2"/>
    <property type="match status" value="1"/>
</dbReference>
<feature type="domain" description="Glutamyl/glutaminyl-tRNA synthetase class Ib catalytic" evidence="17">
    <location>
        <begin position="59"/>
        <end position="339"/>
    </location>
</feature>
<dbReference type="InterPro" id="IPR014729">
    <property type="entry name" value="Rossmann-like_a/b/a_fold"/>
</dbReference>
<evidence type="ECO:0000256" key="5">
    <source>
        <dbReference type="ARBA" id="ARBA00022741"/>
    </source>
</evidence>
<evidence type="ECO:0000256" key="13">
    <source>
        <dbReference type="ARBA" id="ARBA00044313"/>
    </source>
</evidence>
<evidence type="ECO:0000256" key="16">
    <source>
        <dbReference type="ARBA" id="ARBA00047689"/>
    </source>
</evidence>
<dbReference type="InterPro" id="IPR000924">
    <property type="entry name" value="Glu/Gln-tRNA-synth"/>
</dbReference>
<evidence type="ECO:0000256" key="6">
    <source>
        <dbReference type="ARBA" id="ARBA00022840"/>
    </source>
</evidence>
<dbReference type="InterPro" id="IPR020058">
    <property type="entry name" value="Glu/Gln-tRNA-synth_Ib_cat-dom"/>
</dbReference>
<dbReference type="Gene3D" id="1.10.10.350">
    <property type="match status" value="1"/>
</dbReference>
<comment type="catalytic activity">
    <reaction evidence="15">
        <text>tRNA(Glx) + L-glutamate + ATP = L-glutamyl-tRNA(Glx) + AMP + diphosphate</text>
        <dbReference type="Rhea" id="RHEA:18397"/>
        <dbReference type="Rhea" id="RHEA-COMP:9713"/>
        <dbReference type="Rhea" id="RHEA-COMP:9716"/>
        <dbReference type="ChEBI" id="CHEBI:29985"/>
        <dbReference type="ChEBI" id="CHEBI:30616"/>
        <dbReference type="ChEBI" id="CHEBI:33019"/>
        <dbReference type="ChEBI" id="CHEBI:78442"/>
        <dbReference type="ChEBI" id="CHEBI:78520"/>
        <dbReference type="ChEBI" id="CHEBI:456215"/>
        <dbReference type="EC" id="6.1.1.24"/>
    </reaction>
    <physiologicalReaction direction="left-to-right" evidence="15">
        <dbReference type="Rhea" id="RHEA:18398"/>
    </physiologicalReaction>
</comment>
<dbReference type="PANTHER" id="PTHR43311:SF2">
    <property type="entry name" value="GLUTAMATE--TRNA LIGASE, MITOCHONDRIAL-RELATED"/>
    <property type="match status" value="1"/>
</dbReference>
<dbReference type="InterPro" id="IPR004527">
    <property type="entry name" value="Glu-tRNA-ligase_bac/mito"/>
</dbReference>
<dbReference type="GO" id="GO:0004818">
    <property type="term" value="F:glutamate-tRNA ligase activity"/>
    <property type="evidence" value="ECO:0007669"/>
    <property type="project" value="UniProtKB-EC"/>
</dbReference>
<evidence type="ECO:0000256" key="12">
    <source>
        <dbReference type="ARBA" id="ARBA00044251"/>
    </source>
</evidence>
<dbReference type="InterPro" id="IPR033910">
    <property type="entry name" value="GluRS_core"/>
</dbReference>
<evidence type="ECO:0000256" key="2">
    <source>
        <dbReference type="ARBA" id="ARBA00007894"/>
    </source>
</evidence>
<dbReference type="CDD" id="cd00808">
    <property type="entry name" value="GluRS_core"/>
    <property type="match status" value="1"/>
</dbReference>
<evidence type="ECO:0000259" key="18">
    <source>
        <dbReference type="Pfam" id="PF19269"/>
    </source>
</evidence>
<dbReference type="VEuPathDB" id="VectorBase:AARA004294"/>
<comment type="subcellular location">
    <subcellularLocation>
        <location evidence="1">Mitochondrion</location>
    </subcellularLocation>
</comment>
<dbReference type="GO" id="GO:0006424">
    <property type="term" value="P:glutamyl-tRNA aminoacylation"/>
    <property type="evidence" value="ECO:0007669"/>
    <property type="project" value="InterPro"/>
</dbReference>
<comment type="similarity">
    <text evidence="2">Belongs to the class-I aminoacyl-tRNA synthetase family. Glutamate--tRNA ligase type 1 subfamily.</text>
</comment>
<dbReference type="SUPFAM" id="SSF48163">
    <property type="entry name" value="An anticodon-binding domain of class I aminoacyl-tRNA synthetases"/>
    <property type="match status" value="1"/>
</dbReference>
<keyword evidence="8" id="KW-0030">Aminoacyl-tRNA synthetase</keyword>
<dbReference type="GO" id="GO:0008270">
    <property type="term" value="F:zinc ion binding"/>
    <property type="evidence" value="ECO:0007669"/>
    <property type="project" value="InterPro"/>
</dbReference>
<feature type="domain" description="Aminoacyl-tRNA synthetase class I anticodon-binding" evidence="18">
    <location>
        <begin position="405"/>
        <end position="542"/>
    </location>
</feature>
<dbReference type="EC" id="6.1.1.24" evidence="10"/>
<keyword evidence="20" id="KW-1185">Reference proteome</keyword>
<comment type="catalytic activity">
    <reaction evidence="14">
        <text>tRNA(Glu) + L-glutamate + ATP = L-glutamyl-tRNA(Glu) + AMP + diphosphate</text>
        <dbReference type="Rhea" id="RHEA:23540"/>
        <dbReference type="Rhea" id="RHEA-COMP:9663"/>
        <dbReference type="Rhea" id="RHEA-COMP:9680"/>
        <dbReference type="ChEBI" id="CHEBI:29985"/>
        <dbReference type="ChEBI" id="CHEBI:30616"/>
        <dbReference type="ChEBI" id="CHEBI:33019"/>
        <dbReference type="ChEBI" id="CHEBI:78442"/>
        <dbReference type="ChEBI" id="CHEBI:78520"/>
        <dbReference type="ChEBI" id="CHEBI:456215"/>
        <dbReference type="EC" id="6.1.1.17"/>
    </reaction>
    <physiologicalReaction direction="left-to-right" evidence="14">
        <dbReference type="Rhea" id="RHEA:23541"/>
    </physiologicalReaction>
</comment>
<evidence type="ECO:0000259" key="17">
    <source>
        <dbReference type="Pfam" id="PF00749"/>
    </source>
</evidence>
<dbReference type="FunFam" id="3.40.50.620:FF:000045">
    <property type="entry name" value="Glutamate--tRNA ligase, mitochondrial"/>
    <property type="match status" value="1"/>
</dbReference>
<dbReference type="InterPro" id="IPR008925">
    <property type="entry name" value="aa_tRNA-synth_I_cd-bd_sf"/>
</dbReference>
<dbReference type="Pfam" id="PF00749">
    <property type="entry name" value="tRNA-synt_1c"/>
    <property type="match status" value="1"/>
</dbReference>
<evidence type="ECO:0000256" key="14">
    <source>
        <dbReference type="ARBA" id="ARBA00047366"/>
    </source>
</evidence>
<dbReference type="GO" id="GO:0005524">
    <property type="term" value="F:ATP binding"/>
    <property type="evidence" value="ECO:0007669"/>
    <property type="project" value="UniProtKB-KW"/>
</dbReference>
<protein>
    <recommendedName>
        <fullName evidence="11">Nondiscriminating glutamyl-tRNA synthetase EARS2, mitochondrial</fullName>
        <ecNumber evidence="3">6.1.1.17</ecNumber>
        <ecNumber evidence="10">6.1.1.24</ecNumber>
    </recommendedName>
    <alternativeName>
        <fullName evidence="13">Glutamate--tRNA(Gln) ligase EARS2, mitochondrial</fullName>
    </alternativeName>
    <alternativeName>
        <fullName evidence="9">Glutamyl-tRNA synthetase</fullName>
    </alternativeName>
    <alternativeName>
        <fullName evidence="12">Mitochondrial glutamyl-tRNA synthetase</fullName>
    </alternativeName>
</protein>
<evidence type="ECO:0000256" key="10">
    <source>
        <dbReference type="ARBA" id="ARBA00044054"/>
    </source>
</evidence>
<keyword evidence="6" id="KW-0067">ATP-binding</keyword>
<dbReference type="PROSITE" id="PS00178">
    <property type="entry name" value="AA_TRNA_LIGASE_I"/>
    <property type="match status" value="1"/>
</dbReference>
<sequence length="547" mass="62468">MRVISGQFGKTSLPVGLLTALRTSSVGCWRFYCDKPSVKGAAAVAAAAPPHTATSNEQEVRVRFAPSPTGYMHLGGLRTALYNYLYAKAHGGKFVLRIEDTDRERFVEGAADKMYADLKWAGVEPDEDPYKGGPHGPYTQSQRYEIYKQEVKKLMEDGRAYYCFCTERRLELLRKEALRLRQVPKYDNKCRHLTPGQIAERLAKNDKFCIRFKLASKGDEFNDLIYGKIVYFIAQQEGDPVIIKSDGFPTYHFANVVDDHYMRITHVLRGVEWQISTPKHIQLFHAFGWRPPQYAHLPLIMNPNGSKLSKRQGDVQLEHYRNNGVFPQALLNYITQSGGGFGRELLDIDAPQLTDLIRQFDLKKINANSSRLNPELLKHFNRAEIRYKLQHDSEAAERIVREVTEMVRKEFSKDVKNLQLNPEHVRDVLSWSLPRIDSLQDLVKSKLSFLWVLPKPTKQQIIDADILAVLAKNLAAEAEVPEFNKSELSRFIKSFAERNHLAFEKLMKALRSGLSGLQEGPSVPEMMEILGREKTVERIELAAGRHK</sequence>
<dbReference type="EnsemblMetazoa" id="AARA004294-RA">
    <property type="protein sequence ID" value="AARA004294-PA"/>
    <property type="gene ID" value="AARA004294"/>
</dbReference>
<keyword evidence="7" id="KW-0648">Protein biosynthesis</keyword>
<evidence type="ECO:0000256" key="11">
    <source>
        <dbReference type="ARBA" id="ARBA00044142"/>
    </source>
</evidence>
<dbReference type="GO" id="GO:0005739">
    <property type="term" value="C:mitochondrion"/>
    <property type="evidence" value="ECO:0007669"/>
    <property type="project" value="UniProtKB-SubCell"/>
</dbReference>
<dbReference type="InterPro" id="IPR045462">
    <property type="entry name" value="aa-tRNA-synth_I_cd-bd"/>
</dbReference>
<evidence type="ECO:0000313" key="20">
    <source>
        <dbReference type="Proteomes" id="UP000075840"/>
    </source>
</evidence>
<dbReference type="PANTHER" id="PTHR43311">
    <property type="entry name" value="GLUTAMATE--TRNA LIGASE"/>
    <property type="match status" value="1"/>
</dbReference>
<dbReference type="Proteomes" id="UP000075840">
    <property type="component" value="Unassembled WGS sequence"/>
</dbReference>
<name>A0A182HSN8_ANOAR</name>
<dbReference type="NCBIfam" id="TIGR00464">
    <property type="entry name" value="gltX_bact"/>
    <property type="match status" value="1"/>
</dbReference>
<evidence type="ECO:0000256" key="7">
    <source>
        <dbReference type="ARBA" id="ARBA00022917"/>
    </source>
</evidence>